<dbReference type="InterPro" id="IPR024167">
    <property type="entry name" value="Cytochrome_c4-like"/>
</dbReference>
<dbReference type="eggNOG" id="COG2863">
    <property type="taxonomic scope" value="Bacteria"/>
</dbReference>
<keyword evidence="10" id="KW-0732">Signal</keyword>
<evidence type="ECO:0000256" key="8">
    <source>
        <dbReference type="PIRSR" id="PIRSR000005-1"/>
    </source>
</evidence>
<feature type="binding site" description="covalent" evidence="8">
    <location>
        <position position="62"/>
    </location>
    <ligand>
        <name>heme c</name>
        <dbReference type="ChEBI" id="CHEBI:61717"/>
        <label>1</label>
    </ligand>
</feature>
<gene>
    <name evidence="12" type="ORF">LF41_1406</name>
</gene>
<dbReference type="Pfam" id="PF00034">
    <property type="entry name" value="Cytochrom_C"/>
    <property type="match status" value="2"/>
</dbReference>
<evidence type="ECO:0000256" key="9">
    <source>
        <dbReference type="PIRSR" id="PIRSR000005-2"/>
    </source>
</evidence>
<dbReference type="GO" id="GO:0005506">
    <property type="term" value="F:iron ion binding"/>
    <property type="evidence" value="ECO:0007669"/>
    <property type="project" value="InterPro"/>
</dbReference>
<dbReference type="OrthoDB" id="9773456at2"/>
<sequence>MRHARVLGYAGLTAALAVAAVAFAQSTVTPVAADPKVETKPLVEAKPVWGDEKRGAQKAGTCAACHGLDGNPTDPQYPRLAGMPERYIAHQLELFKTSQRTTGMAAVMKPFADALTAQDMRDLGAHFAMQKPGAGVADDTAIATGPNAGMKFYEVGERLFRQGDATRGIPACMACHGPAGGGNPGPAYPAIAGQQSAYAQRRLEEYRAGTTTQTDPHLFNIMASVAKPLTDEEIQSLASYVQGLHKRSDEATAKE</sequence>
<evidence type="ECO:0000256" key="3">
    <source>
        <dbReference type="ARBA" id="ARBA00022617"/>
    </source>
</evidence>
<evidence type="ECO:0000256" key="4">
    <source>
        <dbReference type="ARBA" id="ARBA00022723"/>
    </source>
</evidence>
<feature type="binding site" description="covalent" evidence="8">
    <location>
        <position position="175"/>
    </location>
    <ligand>
        <name>heme c</name>
        <dbReference type="ChEBI" id="CHEBI:61717"/>
        <label>2</label>
    </ligand>
</feature>
<dbReference type="InterPro" id="IPR009056">
    <property type="entry name" value="Cyt_c-like_dom"/>
</dbReference>
<dbReference type="GO" id="GO:0020037">
    <property type="term" value="F:heme binding"/>
    <property type="evidence" value="ECO:0007669"/>
    <property type="project" value="InterPro"/>
</dbReference>
<organism evidence="12 13">
    <name type="scientific">Lysobacter dokdonensis DS-58</name>
    <dbReference type="NCBI Taxonomy" id="1300345"/>
    <lineage>
        <taxon>Bacteria</taxon>
        <taxon>Pseudomonadati</taxon>
        <taxon>Pseudomonadota</taxon>
        <taxon>Gammaproteobacteria</taxon>
        <taxon>Lysobacterales</taxon>
        <taxon>Lysobacteraceae</taxon>
        <taxon>Noviluteimonas</taxon>
    </lineage>
</organism>
<dbReference type="InterPro" id="IPR050597">
    <property type="entry name" value="Cytochrome_c_Oxidase_Subunit"/>
</dbReference>
<feature type="binding site" description="covalent" evidence="8">
    <location>
        <position position="65"/>
    </location>
    <ligand>
        <name>heme c</name>
        <dbReference type="ChEBI" id="CHEBI:61717"/>
        <label>1</label>
    </ligand>
</feature>
<dbReference type="EMBL" id="JRKJ01000021">
    <property type="protein sequence ID" value="KGQ18052.1"/>
    <property type="molecule type" value="Genomic_DNA"/>
</dbReference>
<dbReference type="RefSeq" id="WP_036170358.1">
    <property type="nucleotide sequence ID" value="NZ_JRKJ01000021.1"/>
</dbReference>
<keyword evidence="5" id="KW-0574">Periplasm</keyword>
<evidence type="ECO:0000256" key="2">
    <source>
        <dbReference type="ARBA" id="ARBA00022448"/>
    </source>
</evidence>
<keyword evidence="13" id="KW-1185">Reference proteome</keyword>
<feature type="domain" description="Cytochrome c" evidence="11">
    <location>
        <begin position="50"/>
        <end position="131"/>
    </location>
</feature>
<dbReference type="PANTHER" id="PTHR33751:SF9">
    <property type="entry name" value="CYTOCHROME C4"/>
    <property type="match status" value="1"/>
</dbReference>
<dbReference type="STRING" id="1300345.LF41_1406"/>
<dbReference type="AlphaFoldDB" id="A0A0A2WH68"/>
<feature type="binding site" description="axial binding residue" evidence="9">
    <location>
        <position position="176"/>
    </location>
    <ligand>
        <name>heme c</name>
        <dbReference type="ChEBI" id="CHEBI:61717"/>
        <label>2</label>
    </ligand>
    <ligandPart>
        <name>Fe</name>
        <dbReference type="ChEBI" id="CHEBI:18248"/>
    </ligandPart>
</feature>
<evidence type="ECO:0000256" key="6">
    <source>
        <dbReference type="ARBA" id="ARBA00022982"/>
    </source>
</evidence>
<evidence type="ECO:0000256" key="5">
    <source>
        <dbReference type="ARBA" id="ARBA00022764"/>
    </source>
</evidence>
<evidence type="ECO:0000313" key="13">
    <source>
        <dbReference type="Proteomes" id="UP000030518"/>
    </source>
</evidence>
<dbReference type="InterPro" id="IPR036909">
    <property type="entry name" value="Cyt_c-like_dom_sf"/>
</dbReference>
<evidence type="ECO:0000313" key="12">
    <source>
        <dbReference type="EMBL" id="KGQ18052.1"/>
    </source>
</evidence>
<keyword evidence="7 9" id="KW-0408">Iron</keyword>
<comment type="caution">
    <text evidence="12">The sequence shown here is derived from an EMBL/GenBank/DDBJ whole genome shotgun (WGS) entry which is preliminary data.</text>
</comment>
<feature type="binding site" description="covalent" evidence="8">
    <location>
        <position position="172"/>
    </location>
    <ligand>
        <name>heme c</name>
        <dbReference type="ChEBI" id="CHEBI:61717"/>
        <label>2</label>
    </ligand>
</feature>
<protein>
    <submittedName>
        <fullName evidence="12">Cytochrome c class I</fullName>
    </submittedName>
</protein>
<keyword evidence="3 8" id="KW-0349">Heme</keyword>
<evidence type="ECO:0000256" key="7">
    <source>
        <dbReference type="ARBA" id="ARBA00023004"/>
    </source>
</evidence>
<feature type="signal peptide" evidence="10">
    <location>
        <begin position="1"/>
        <end position="24"/>
    </location>
</feature>
<proteinExistence type="predicted"/>
<feature type="binding site" description="axial binding residue" evidence="9">
    <location>
        <position position="222"/>
    </location>
    <ligand>
        <name>heme c</name>
        <dbReference type="ChEBI" id="CHEBI:61717"/>
        <label>2</label>
    </ligand>
    <ligandPart>
        <name>Fe</name>
        <dbReference type="ChEBI" id="CHEBI:18248"/>
    </ligandPart>
</feature>
<dbReference type="GO" id="GO:0009055">
    <property type="term" value="F:electron transfer activity"/>
    <property type="evidence" value="ECO:0007669"/>
    <property type="project" value="InterPro"/>
</dbReference>
<feature type="binding site" description="axial binding residue" evidence="9">
    <location>
        <position position="108"/>
    </location>
    <ligand>
        <name>heme c</name>
        <dbReference type="ChEBI" id="CHEBI:61717"/>
        <label>1</label>
    </ligand>
    <ligandPart>
        <name>Fe</name>
        <dbReference type="ChEBI" id="CHEBI:18248"/>
    </ligandPart>
</feature>
<keyword evidence="4 9" id="KW-0479">Metal-binding</keyword>
<dbReference type="Gene3D" id="1.10.760.10">
    <property type="entry name" value="Cytochrome c-like domain"/>
    <property type="match status" value="2"/>
</dbReference>
<dbReference type="PATRIC" id="fig|1300345.3.peg.2478"/>
<evidence type="ECO:0000259" key="11">
    <source>
        <dbReference type="PROSITE" id="PS51007"/>
    </source>
</evidence>
<evidence type="ECO:0000256" key="10">
    <source>
        <dbReference type="SAM" id="SignalP"/>
    </source>
</evidence>
<name>A0A0A2WH68_9GAMM</name>
<evidence type="ECO:0000256" key="1">
    <source>
        <dbReference type="ARBA" id="ARBA00004418"/>
    </source>
</evidence>
<dbReference type="Proteomes" id="UP000030518">
    <property type="component" value="Unassembled WGS sequence"/>
</dbReference>
<dbReference type="GO" id="GO:0042597">
    <property type="term" value="C:periplasmic space"/>
    <property type="evidence" value="ECO:0007669"/>
    <property type="project" value="UniProtKB-SubCell"/>
</dbReference>
<dbReference type="PIRSF" id="PIRSF000005">
    <property type="entry name" value="Cytochrome_c4"/>
    <property type="match status" value="1"/>
</dbReference>
<dbReference type="PANTHER" id="PTHR33751">
    <property type="entry name" value="CBB3-TYPE CYTOCHROME C OXIDASE SUBUNIT FIXP"/>
    <property type="match status" value="1"/>
</dbReference>
<feature type="chain" id="PRO_5002007604" evidence="10">
    <location>
        <begin position="25"/>
        <end position="255"/>
    </location>
</feature>
<dbReference type="SUPFAM" id="SSF46626">
    <property type="entry name" value="Cytochrome c"/>
    <property type="match status" value="2"/>
</dbReference>
<feature type="domain" description="Cytochrome c" evidence="11">
    <location>
        <begin position="151"/>
        <end position="245"/>
    </location>
</feature>
<comment type="PTM">
    <text evidence="8">Binds 2 heme c groups covalently per subunit.</text>
</comment>
<keyword evidence="6" id="KW-0249">Electron transport</keyword>
<accession>A0A0A2WH68</accession>
<dbReference type="PROSITE" id="PS51007">
    <property type="entry name" value="CYTC"/>
    <property type="match status" value="2"/>
</dbReference>
<comment type="subcellular location">
    <subcellularLocation>
        <location evidence="1">Periplasm</location>
    </subcellularLocation>
</comment>
<reference evidence="12 13" key="1">
    <citation type="submission" date="2014-09" db="EMBL/GenBank/DDBJ databases">
        <title>Genome sequences of Lysobacter dokdonensis DS-58.</title>
        <authorList>
            <person name="Kim J.F."/>
            <person name="Kwak M.-J."/>
        </authorList>
    </citation>
    <scope>NUCLEOTIDE SEQUENCE [LARGE SCALE GENOMIC DNA]</scope>
    <source>
        <strain evidence="12 13">DS-58</strain>
    </source>
</reference>
<keyword evidence="2" id="KW-0813">Transport</keyword>
<feature type="binding site" description="axial binding residue" evidence="9">
    <location>
        <position position="66"/>
    </location>
    <ligand>
        <name>heme c</name>
        <dbReference type="ChEBI" id="CHEBI:61717"/>
        <label>1</label>
    </ligand>
    <ligandPart>
        <name>Fe</name>
        <dbReference type="ChEBI" id="CHEBI:18248"/>
    </ligandPart>
</feature>